<accession>A0A7Y0LA97</accession>
<dbReference type="Pfam" id="PF12833">
    <property type="entry name" value="HTH_18"/>
    <property type="match status" value="1"/>
</dbReference>
<feature type="transmembrane region" description="Helical" evidence="4">
    <location>
        <begin position="91"/>
        <end position="111"/>
    </location>
</feature>
<dbReference type="PANTHER" id="PTHR43280:SF29">
    <property type="entry name" value="ARAC-FAMILY TRANSCRIPTIONAL REGULATOR"/>
    <property type="match status" value="1"/>
</dbReference>
<feature type="transmembrane region" description="Helical" evidence="4">
    <location>
        <begin position="158"/>
        <end position="178"/>
    </location>
</feature>
<evidence type="ECO:0000256" key="4">
    <source>
        <dbReference type="SAM" id="Phobius"/>
    </source>
</evidence>
<keyword evidence="7" id="KW-1185">Reference proteome</keyword>
<dbReference type="InterPro" id="IPR009057">
    <property type="entry name" value="Homeodomain-like_sf"/>
</dbReference>
<dbReference type="PROSITE" id="PS01124">
    <property type="entry name" value="HTH_ARAC_FAMILY_2"/>
    <property type="match status" value="1"/>
</dbReference>
<dbReference type="RefSeq" id="WP_169074206.1">
    <property type="nucleotide sequence ID" value="NZ_JABBXH010000002.1"/>
</dbReference>
<dbReference type="SMART" id="SM00342">
    <property type="entry name" value="HTH_ARAC"/>
    <property type="match status" value="1"/>
</dbReference>
<evidence type="ECO:0000256" key="1">
    <source>
        <dbReference type="ARBA" id="ARBA00023015"/>
    </source>
</evidence>
<keyword evidence="4" id="KW-0812">Transmembrane</keyword>
<evidence type="ECO:0000256" key="2">
    <source>
        <dbReference type="ARBA" id="ARBA00023125"/>
    </source>
</evidence>
<protein>
    <submittedName>
        <fullName evidence="6">AraC family transcriptional regulator</fullName>
    </submittedName>
</protein>
<dbReference type="GO" id="GO:0043565">
    <property type="term" value="F:sequence-specific DNA binding"/>
    <property type="evidence" value="ECO:0007669"/>
    <property type="project" value="InterPro"/>
</dbReference>
<dbReference type="PANTHER" id="PTHR43280">
    <property type="entry name" value="ARAC-FAMILY TRANSCRIPTIONAL REGULATOR"/>
    <property type="match status" value="1"/>
</dbReference>
<reference evidence="6 7" key="1">
    <citation type="submission" date="2020-04" db="EMBL/GenBank/DDBJ databases">
        <title>Thalassotalea sp. M1531, isolated from the surface of marine red alga.</title>
        <authorList>
            <person name="Pang L."/>
            <person name="Lu D.-C."/>
        </authorList>
    </citation>
    <scope>NUCLEOTIDE SEQUENCE [LARGE SCALE GENOMIC DNA]</scope>
    <source>
        <strain evidence="6 7">M1531</strain>
    </source>
</reference>
<keyword evidence="4" id="KW-1133">Transmembrane helix</keyword>
<dbReference type="AlphaFoldDB" id="A0A7Y0LA97"/>
<name>A0A7Y0LA97_9GAMM</name>
<keyword evidence="3" id="KW-0804">Transcription</keyword>
<dbReference type="InterPro" id="IPR018060">
    <property type="entry name" value="HTH_AraC"/>
</dbReference>
<organism evidence="6 7">
    <name type="scientific">Thalassotalea algicola</name>
    <dbReference type="NCBI Taxonomy" id="2716224"/>
    <lineage>
        <taxon>Bacteria</taxon>
        <taxon>Pseudomonadati</taxon>
        <taxon>Pseudomonadota</taxon>
        <taxon>Gammaproteobacteria</taxon>
        <taxon>Alteromonadales</taxon>
        <taxon>Colwelliaceae</taxon>
        <taxon>Thalassotalea</taxon>
    </lineage>
</organism>
<keyword evidence="1" id="KW-0805">Transcription regulation</keyword>
<feature type="transmembrane region" description="Helical" evidence="4">
    <location>
        <begin position="190"/>
        <end position="208"/>
    </location>
</feature>
<gene>
    <name evidence="6" type="ORF">HII17_04690</name>
</gene>
<dbReference type="PRINTS" id="PR00032">
    <property type="entry name" value="HTHARAC"/>
</dbReference>
<proteinExistence type="predicted"/>
<evidence type="ECO:0000256" key="3">
    <source>
        <dbReference type="ARBA" id="ARBA00023163"/>
    </source>
</evidence>
<feature type="transmembrane region" description="Helical" evidence="4">
    <location>
        <begin position="6"/>
        <end position="22"/>
    </location>
</feature>
<dbReference type="Gene3D" id="1.10.10.60">
    <property type="entry name" value="Homeodomain-like"/>
    <property type="match status" value="1"/>
</dbReference>
<feature type="transmembrane region" description="Helical" evidence="4">
    <location>
        <begin position="123"/>
        <end position="146"/>
    </location>
</feature>
<keyword evidence="4" id="KW-0472">Membrane</keyword>
<feature type="domain" description="HTH araC/xylS-type" evidence="5">
    <location>
        <begin position="237"/>
        <end position="342"/>
    </location>
</feature>
<dbReference type="EMBL" id="JABBXH010000002">
    <property type="protein sequence ID" value="NMP30853.1"/>
    <property type="molecule type" value="Genomic_DNA"/>
</dbReference>
<dbReference type="Proteomes" id="UP000568664">
    <property type="component" value="Unassembled WGS sequence"/>
</dbReference>
<evidence type="ECO:0000313" key="7">
    <source>
        <dbReference type="Proteomes" id="UP000568664"/>
    </source>
</evidence>
<dbReference type="GO" id="GO:0003700">
    <property type="term" value="F:DNA-binding transcription factor activity"/>
    <property type="evidence" value="ECO:0007669"/>
    <property type="project" value="InterPro"/>
</dbReference>
<feature type="transmembrane region" description="Helical" evidence="4">
    <location>
        <begin position="34"/>
        <end position="52"/>
    </location>
</feature>
<feature type="transmembrane region" description="Helical" evidence="4">
    <location>
        <begin position="58"/>
        <end position="79"/>
    </location>
</feature>
<evidence type="ECO:0000313" key="6">
    <source>
        <dbReference type="EMBL" id="NMP30853.1"/>
    </source>
</evidence>
<dbReference type="SUPFAM" id="SSF46689">
    <property type="entry name" value="Homeodomain-like"/>
    <property type="match status" value="1"/>
</dbReference>
<dbReference type="InterPro" id="IPR020449">
    <property type="entry name" value="Tscrpt_reg_AraC-type_HTH"/>
</dbReference>
<evidence type="ECO:0000259" key="5">
    <source>
        <dbReference type="PROSITE" id="PS01124"/>
    </source>
</evidence>
<keyword evidence="2" id="KW-0238">DNA-binding</keyword>
<comment type="caution">
    <text evidence="6">The sequence shown here is derived from an EMBL/GenBank/DDBJ whole genome shotgun (WGS) entry which is preliminary data.</text>
</comment>
<sequence length="345" mass="39316">MLSLFFSHFAFAQIFICVLLLVKHCRHNQSIQLFILLMVSGAGYILGGLYTYEPAPLFYIGFIAGNALPGVFWLTALSVFADKTHIKTWQYWLAASTLILPLASKGIQLTFGFELREFVSAALIYFYLQLTLELSLIFHALYVSLLSWRSDLVQERRYIRGGVISVSAVYIVLIIIVEQLLDVQWTGLDVIKSAMLAGLITAINYFLFDSKLSVLFVTKTEVKQPKAEVAMPPKELGRIISAMEQDKLYQQEGITISSFAKHLAIHEYKLRHLINGEMNYRNFNDFLNYYRIKEVTEKLIKPEFIQTPVLTLALESGFRSLSSFNKAFKGTHGITPTEYRKKHNG</sequence>